<dbReference type="InterPro" id="IPR003439">
    <property type="entry name" value="ABC_transporter-like_ATP-bd"/>
</dbReference>
<keyword evidence="6 10" id="KW-0067">ATP-binding</keyword>
<comment type="similarity">
    <text evidence="2">Belongs to the ABC transporter superfamily.</text>
</comment>
<dbReference type="InterPro" id="IPR050086">
    <property type="entry name" value="MetN_ABC_transporter-like"/>
</dbReference>
<proteinExistence type="inferred from homology"/>
<reference evidence="10" key="2">
    <citation type="journal article" date="2021" name="PeerJ">
        <title>Extensive microbial diversity within the chicken gut microbiome revealed by metagenomics and culture.</title>
        <authorList>
            <person name="Gilroy R."/>
            <person name="Ravi A."/>
            <person name="Getino M."/>
            <person name="Pursley I."/>
            <person name="Horton D.L."/>
            <person name="Alikhan N.F."/>
            <person name="Baker D."/>
            <person name="Gharbi K."/>
            <person name="Hall N."/>
            <person name="Watson M."/>
            <person name="Adriaenssens E.M."/>
            <person name="Foster-Nyarko E."/>
            <person name="Jarju S."/>
            <person name="Secka A."/>
            <person name="Antonio M."/>
            <person name="Oren A."/>
            <person name="Chaudhuri R.R."/>
            <person name="La Ragione R."/>
            <person name="Hildebrand F."/>
            <person name="Pallen M.J."/>
        </authorList>
    </citation>
    <scope>NUCLEOTIDE SEQUENCE</scope>
    <source>
        <strain evidence="10">E3-2379</strain>
    </source>
</reference>
<dbReference type="SMART" id="SM00382">
    <property type="entry name" value="AAA"/>
    <property type="match status" value="1"/>
</dbReference>
<dbReference type="InterPro" id="IPR017871">
    <property type="entry name" value="ABC_transporter-like_CS"/>
</dbReference>
<dbReference type="EMBL" id="JADIML010000225">
    <property type="protein sequence ID" value="MBO8463900.1"/>
    <property type="molecule type" value="Genomic_DNA"/>
</dbReference>
<dbReference type="PROSITE" id="PS00211">
    <property type="entry name" value="ABC_TRANSPORTER_1"/>
    <property type="match status" value="1"/>
</dbReference>
<dbReference type="GO" id="GO:0015424">
    <property type="term" value="F:ABC-type amino acid transporter activity"/>
    <property type="evidence" value="ECO:0007669"/>
    <property type="project" value="InterPro"/>
</dbReference>
<organism evidence="10 11">
    <name type="scientific">Candidatus Scybalomonas excrementavium</name>
    <dbReference type="NCBI Taxonomy" id="2840943"/>
    <lineage>
        <taxon>Bacteria</taxon>
        <taxon>Bacillati</taxon>
        <taxon>Bacillota</taxon>
        <taxon>Clostridia</taxon>
        <taxon>Lachnospirales</taxon>
        <taxon>Lachnospiraceae</taxon>
        <taxon>Lachnospiraceae incertae sedis</taxon>
        <taxon>Candidatus Scybalomonas</taxon>
    </lineage>
</organism>
<comment type="subcellular location">
    <subcellularLocation>
        <location evidence="1">Cell membrane</location>
        <topology evidence="1">Peripheral membrane protein</topology>
    </subcellularLocation>
</comment>
<evidence type="ECO:0000256" key="6">
    <source>
        <dbReference type="ARBA" id="ARBA00022840"/>
    </source>
</evidence>
<evidence type="ECO:0000256" key="3">
    <source>
        <dbReference type="ARBA" id="ARBA00022448"/>
    </source>
</evidence>
<dbReference type="InterPro" id="IPR030679">
    <property type="entry name" value="ABC_ATPase_HisP-typ"/>
</dbReference>
<dbReference type="CDD" id="cd03262">
    <property type="entry name" value="ABC_HisP_GlnQ"/>
    <property type="match status" value="1"/>
</dbReference>
<evidence type="ECO:0000256" key="7">
    <source>
        <dbReference type="ARBA" id="ARBA00022970"/>
    </source>
</evidence>
<reference evidence="10" key="1">
    <citation type="submission" date="2020-10" db="EMBL/GenBank/DDBJ databases">
        <authorList>
            <person name="Gilroy R."/>
        </authorList>
    </citation>
    <scope>NUCLEOTIDE SEQUENCE</scope>
    <source>
        <strain evidence="10">E3-2379</strain>
    </source>
</reference>
<dbReference type="GO" id="GO:0005886">
    <property type="term" value="C:plasma membrane"/>
    <property type="evidence" value="ECO:0007669"/>
    <property type="project" value="UniProtKB-SubCell"/>
</dbReference>
<dbReference type="FunFam" id="3.40.50.300:FF:000020">
    <property type="entry name" value="Amino acid ABC transporter ATP-binding component"/>
    <property type="match status" value="1"/>
</dbReference>
<keyword evidence="7" id="KW-0029">Amino-acid transport</keyword>
<evidence type="ECO:0000256" key="2">
    <source>
        <dbReference type="ARBA" id="ARBA00005417"/>
    </source>
</evidence>
<comment type="caution">
    <text evidence="10">The sequence shown here is derived from an EMBL/GenBank/DDBJ whole genome shotgun (WGS) entry which is preliminary data.</text>
</comment>
<evidence type="ECO:0000256" key="5">
    <source>
        <dbReference type="ARBA" id="ARBA00022741"/>
    </source>
</evidence>
<evidence type="ECO:0000256" key="1">
    <source>
        <dbReference type="ARBA" id="ARBA00004202"/>
    </source>
</evidence>
<accession>A0A9D9I1G3</accession>
<dbReference type="SUPFAM" id="SSF52540">
    <property type="entry name" value="P-loop containing nucleoside triphosphate hydrolases"/>
    <property type="match status" value="1"/>
</dbReference>
<dbReference type="InterPro" id="IPR003593">
    <property type="entry name" value="AAA+_ATPase"/>
</dbReference>
<keyword evidence="4" id="KW-1003">Cell membrane</keyword>
<dbReference type="PANTHER" id="PTHR43166">
    <property type="entry name" value="AMINO ACID IMPORT ATP-BINDING PROTEIN"/>
    <property type="match status" value="1"/>
</dbReference>
<evidence type="ECO:0000256" key="8">
    <source>
        <dbReference type="ARBA" id="ARBA00023136"/>
    </source>
</evidence>
<dbReference type="PANTHER" id="PTHR43166:SF9">
    <property type="entry name" value="GLUTAMATE_ASPARTATE IMPORT ATP-BINDING PROTEIN GLTL"/>
    <property type="match status" value="1"/>
</dbReference>
<dbReference type="PROSITE" id="PS50893">
    <property type="entry name" value="ABC_TRANSPORTER_2"/>
    <property type="match status" value="1"/>
</dbReference>
<dbReference type="Gene3D" id="3.40.50.300">
    <property type="entry name" value="P-loop containing nucleotide triphosphate hydrolases"/>
    <property type="match status" value="1"/>
</dbReference>
<dbReference type="GO" id="GO:0005524">
    <property type="term" value="F:ATP binding"/>
    <property type="evidence" value="ECO:0007669"/>
    <property type="project" value="UniProtKB-KW"/>
</dbReference>
<sequence length="242" mass="27102">MIKVEHLKKSFGKLEVLHDIDFSVSKGEVVTIIGSSGSGKSTLLRCLNLLEMPNSGSVKYHGKDILKGEINVNVHRSKVGMVFQNFYLFNNKTVLENCVIGQMKVLKRSRTKATEIAMKHLKQVGMDKFAHAGSTQLSGGQKQRVAIARALCMEPEVLLFDEPTSALDPEMVEDVLQVMKQLAKEGLTMIIVTHEMQFAKDVSTRVVFMNQGVIAEEGTPDHIFNHPTEARTKEFLKRYLNQ</sequence>
<protein>
    <submittedName>
        <fullName evidence="10">Amino acid ABC transporter ATP-binding protein</fullName>
    </submittedName>
</protein>
<dbReference type="GO" id="GO:0016887">
    <property type="term" value="F:ATP hydrolysis activity"/>
    <property type="evidence" value="ECO:0007669"/>
    <property type="project" value="InterPro"/>
</dbReference>
<keyword evidence="8" id="KW-0472">Membrane</keyword>
<evidence type="ECO:0000259" key="9">
    <source>
        <dbReference type="PROSITE" id="PS50893"/>
    </source>
</evidence>
<dbReference type="InterPro" id="IPR027417">
    <property type="entry name" value="P-loop_NTPase"/>
</dbReference>
<feature type="domain" description="ABC transporter" evidence="9">
    <location>
        <begin position="2"/>
        <end position="236"/>
    </location>
</feature>
<keyword evidence="5" id="KW-0547">Nucleotide-binding</keyword>
<gene>
    <name evidence="10" type="ORF">IAC13_08215</name>
</gene>
<name>A0A9D9I1G3_9FIRM</name>
<keyword evidence="3" id="KW-0813">Transport</keyword>
<dbReference type="PIRSF" id="PIRSF039085">
    <property type="entry name" value="ABC_ATPase_HisP"/>
    <property type="match status" value="1"/>
</dbReference>
<evidence type="ECO:0000313" key="11">
    <source>
        <dbReference type="Proteomes" id="UP000823618"/>
    </source>
</evidence>
<dbReference type="Proteomes" id="UP000823618">
    <property type="component" value="Unassembled WGS sequence"/>
</dbReference>
<evidence type="ECO:0000313" key="10">
    <source>
        <dbReference type="EMBL" id="MBO8463900.1"/>
    </source>
</evidence>
<evidence type="ECO:0000256" key="4">
    <source>
        <dbReference type="ARBA" id="ARBA00022475"/>
    </source>
</evidence>
<dbReference type="Pfam" id="PF00005">
    <property type="entry name" value="ABC_tran"/>
    <property type="match status" value="1"/>
</dbReference>
<dbReference type="AlphaFoldDB" id="A0A9D9I1G3"/>